<organism evidence="1 2">
    <name type="scientific">Petralouisia muris</name>
    <dbReference type="NCBI Taxonomy" id="3032872"/>
    <lineage>
        <taxon>Bacteria</taxon>
        <taxon>Bacillati</taxon>
        <taxon>Bacillota</taxon>
        <taxon>Clostridia</taxon>
        <taxon>Lachnospirales</taxon>
        <taxon>Lachnospiraceae</taxon>
        <taxon>Petralouisia</taxon>
    </lineage>
</organism>
<gene>
    <name evidence="1" type="ORF">E5329_26000</name>
</gene>
<dbReference type="EMBL" id="SRYA01000103">
    <property type="protein sequence ID" value="TGY88057.1"/>
    <property type="molecule type" value="Genomic_DNA"/>
</dbReference>
<dbReference type="Proteomes" id="UP000304953">
    <property type="component" value="Unassembled WGS sequence"/>
</dbReference>
<proteinExistence type="predicted"/>
<keyword evidence="2" id="KW-1185">Reference proteome</keyword>
<name>A0AC61RNH8_9FIRM</name>
<reference evidence="1" key="1">
    <citation type="submission" date="2019-04" db="EMBL/GenBank/DDBJ databases">
        <title>Microbes associate with the intestines of laboratory mice.</title>
        <authorList>
            <person name="Navarre W."/>
            <person name="Wong E."/>
            <person name="Huang K."/>
            <person name="Tropini C."/>
            <person name="Ng K."/>
            <person name="Yu B."/>
        </authorList>
    </citation>
    <scope>NUCLEOTIDE SEQUENCE</scope>
    <source>
        <strain evidence="1">NM01_1-7b</strain>
    </source>
</reference>
<evidence type="ECO:0000313" key="2">
    <source>
        <dbReference type="Proteomes" id="UP000304953"/>
    </source>
</evidence>
<protein>
    <submittedName>
        <fullName evidence="1">Uncharacterized protein</fullName>
    </submittedName>
</protein>
<sequence>MYIVQMADLHIGASDLTIPEEEEFFLKSAELIKNQIPREETILICLCGDIIDSKGMKAGSSNEIEDRYKKAESLITKFKDEIKKEYNVIIKCCPGNHDATHMDDLVGFVLEVDDESPSKEKLEKCYTIEIKGLETKVIFVNSCKGNQHEKGCIDYDTLEQELVDLGQNTKKIIVLHHTVMSMFEEDSSPIRNAAKLTNLIDKYNVIGVLHGHIHGREILSLGKNQCKIIGTGALFSRNNTNVNSQFNIIEFKNNLFLKILNCRYLADGGNEPWDIKDLNNSGISNIFLGSTFSKVYHQLMDTLNVMTPIYNMRLEIKAKYKEFVQDLEEFFYEDLLKIGKNEWSYFELGKLWQADEVPKQLYFNHGSYYKMQEMNGIEYVVNALKIKPTSNRIVLPTYNIESVVESLDDKNYLPSLASIQFGKDREKLIVHMHLRALEAKQFLKINICEIDFLLKKLKDSAITFEDIEVVISAFRVQKIDKFHCFLKAEIDAMNQTDLTTIVNYKNFSELYQLIKEKSDGQETVIKTKGLEQVYCAMMASNAAMLKSGKKEIYSEELIGLLRQVLEAYEELDKIHKNESIQSDRGKSYEQNIDSLLAKILQSIKKLEKVETL</sequence>
<accession>A0AC61RNH8</accession>
<comment type="caution">
    <text evidence="1">The sequence shown here is derived from an EMBL/GenBank/DDBJ whole genome shotgun (WGS) entry which is preliminary data.</text>
</comment>
<evidence type="ECO:0000313" key="1">
    <source>
        <dbReference type="EMBL" id="TGY88057.1"/>
    </source>
</evidence>